<keyword evidence="6" id="KW-1185">Reference proteome</keyword>
<keyword evidence="2" id="KW-0238">DNA-binding</keyword>
<evidence type="ECO:0000313" key="6">
    <source>
        <dbReference type="Proteomes" id="UP000676885"/>
    </source>
</evidence>
<dbReference type="InterPro" id="IPR027417">
    <property type="entry name" value="P-loop_NTPase"/>
</dbReference>
<proteinExistence type="predicted"/>
<keyword evidence="3" id="KW-0804">Transcription</keyword>
<feature type="domain" description="HTH luxR-type" evidence="4">
    <location>
        <begin position="838"/>
        <end position="903"/>
    </location>
</feature>
<dbReference type="PANTHER" id="PTHR44688">
    <property type="entry name" value="DNA-BINDING TRANSCRIPTIONAL ACTIVATOR DEVR_DOSR"/>
    <property type="match status" value="1"/>
</dbReference>
<evidence type="ECO:0000256" key="3">
    <source>
        <dbReference type="ARBA" id="ARBA00023163"/>
    </source>
</evidence>
<gene>
    <name evidence="5" type="ORF">KKR91_04980</name>
</gene>
<reference evidence="5 6" key="1">
    <citation type="submission" date="2021-05" db="EMBL/GenBank/DDBJ databases">
        <title>Novel species in genus Arthrobacter.</title>
        <authorList>
            <person name="Zhang G."/>
        </authorList>
    </citation>
    <scope>NUCLEOTIDE SEQUENCE [LARGE SCALE GENOMIC DNA]</scope>
    <source>
        <strain evidence="6">zg-ZUI227</strain>
    </source>
</reference>
<accession>A0A975R0I2</accession>
<dbReference type="InterPro" id="IPR041664">
    <property type="entry name" value="AAA_16"/>
</dbReference>
<dbReference type="KEGG" id="ajg:KKR91_04980"/>
<evidence type="ECO:0000256" key="1">
    <source>
        <dbReference type="ARBA" id="ARBA00023015"/>
    </source>
</evidence>
<dbReference type="PROSITE" id="PS00622">
    <property type="entry name" value="HTH_LUXR_1"/>
    <property type="match status" value="1"/>
</dbReference>
<sequence>MTHGFELQPLVGRDDVLASVLASVQRPAGHGAVVVADAGMGKSALAGAVAAQLEGRIPIHRIHTSSSLSAVPYGALAPLIAELDPRDTDSPIAVMRALLHQLFPDGSHGTGDGGGQDPAHAPLVIVDDAEALDGQAADLLAQLVASARIRILVLTRRISDISEGLSHQIWEGTLSRHELLPLTEDQIHELCVQALGGPVLTGTSTDLARASGGNPMLALALLSETVRTGSLIFRRGIWLLHEQVLTPGGRLGDLLRAQLADLTEEERDALEIIALAEPLPAATAFRLGLHSAVDSLTQARLVSLSADPARLLRPMHPMYGEVIRRMVPAARSARLRRRLLAVGKPDTGGENLLRWVCWSLDCGETVSDAELVNAAYRANNIFDSAAALRAAGAVKGPDHAVAARVQAARACFQDGSMASAADLLAGATETAADLTTVKMAVLIRVQLSINNDGYSPALASIARDWQGAVDRIERTSETHPEADPELAADIASSRRGACLLALMAEVAAGSFNSAEEQLDDILAAARDAGDEEAILIGKALLSELMAATGRVRAAARLSRDAMAILTRGGQSFLSYYQFVLHRRLVALSWTGEWTQMQDTVQRGMGGMFGSLVHIAGVVDFAVGIMHLRTSKPAAALTHFAAAVEGLRTHDPEGLLPLAIALGAFVAASERSSTMAEELLAEGSALEPRGAAPYRLLAKGYLAAATSVLAMEAQPPASLQVLAAEAEKAGFISAEFELRFLSLSLGDQDGLNRLRKISGDFEGPQARVLDRFARAVLDEDAEELARFGTETVEPGWKRLAERCAAEALRLAKANGDAALLLRVQRILSKKAGDAPVQRLSPGAPVLTRRERDVASLVMQGYRNAEIAERLSLSVRTVEGHIYRTFEKLGISKREELKSELLADRPIT</sequence>
<keyword evidence="1" id="KW-0805">Transcription regulation</keyword>
<dbReference type="SUPFAM" id="SSF52540">
    <property type="entry name" value="P-loop containing nucleoside triphosphate hydrolases"/>
    <property type="match status" value="1"/>
</dbReference>
<dbReference type="InterPro" id="IPR036388">
    <property type="entry name" value="WH-like_DNA-bd_sf"/>
</dbReference>
<dbReference type="Gene3D" id="3.40.50.300">
    <property type="entry name" value="P-loop containing nucleotide triphosphate hydrolases"/>
    <property type="match status" value="1"/>
</dbReference>
<dbReference type="GO" id="GO:0003677">
    <property type="term" value="F:DNA binding"/>
    <property type="evidence" value="ECO:0007669"/>
    <property type="project" value="UniProtKB-KW"/>
</dbReference>
<dbReference type="GO" id="GO:0006355">
    <property type="term" value="P:regulation of DNA-templated transcription"/>
    <property type="evidence" value="ECO:0007669"/>
    <property type="project" value="InterPro"/>
</dbReference>
<dbReference type="Gene3D" id="1.25.40.10">
    <property type="entry name" value="Tetratricopeptide repeat domain"/>
    <property type="match status" value="1"/>
</dbReference>
<evidence type="ECO:0000313" key="5">
    <source>
        <dbReference type="EMBL" id="QWC10955.1"/>
    </source>
</evidence>
<dbReference type="Gene3D" id="1.10.10.10">
    <property type="entry name" value="Winged helix-like DNA-binding domain superfamily/Winged helix DNA-binding domain"/>
    <property type="match status" value="1"/>
</dbReference>
<dbReference type="AlphaFoldDB" id="A0A975R0I2"/>
<name>A0A975R0I2_9MICC</name>
<dbReference type="Pfam" id="PF00196">
    <property type="entry name" value="GerE"/>
    <property type="match status" value="1"/>
</dbReference>
<dbReference type="Pfam" id="PF13191">
    <property type="entry name" value="AAA_16"/>
    <property type="match status" value="1"/>
</dbReference>
<evidence type="ECO:0000259" key="4">
    <source>
        <dbReference type="PROSITE" id="PS50043"/>
    </source>
</evidence>
<protein>
    <recommendedName>
        <fullName evidence="4">HTH luxR-type domain-containing protein</fullName>
    </recommendedName>
</protein>
<dbReference type="CDD" id="cd06170">
    <property type="entry name" value="LuxR_C_like"/>
    <property type="match status" value="1"/>
</dbReference>
<dbReference type="PRINTS" id="PR00038">
    <property type="entry name" value="HTHLUXR"/>
</dbReference>
<dbReference type="SUPFAM" id="SSF46894">
    <property type="entry name" value="C-terminal effector domain of the bipartite response regulators"/>
    <property type="match status" value="1"/>
</dbReference>
<dbReference type="PANTHER" id="PTHR44688:SF16">
    <property type="entry name" value="DNA-BINDING TRANSCRIPTIONAL ACTIVATOR DEVR_DOSR"/>
    <property type="match status" value="1"/>
</dbReference>
<dbReference type="EMBL" id="CP076022">
    <property type="protein sequence ID" value="QWC10955.1"/>
    <property type="molecule type" value="Genomic_DNA"/>
</dbReference>
<dbReference type="InterPro" id="IPR011990">
    <property type="entry name" value="TPR-like_helical_dom_sf"/>
</dbReference>
<dbReference type="RefSeq" id="WP_210230349.1">
    <property type="nucleotide sequence ID" value="NZ_CP076022.1"/>
</dbReference>
<organism evidence="5 6">
    <name type="scientific">Arthrobacter jiangjiafuii</name>
    <dbReference type="NCBI Taxonomy" id="2817475"/>
    <lineage>
        <taxon>Bacteria</taxon>
        <taxon>Bacillati</taxon>
        <taxon>Actinomycetota</taxon>
        <taxon>Actinomycetes</taxon>
        <taxon>Micrococcales</taxon>
        <taxon>Micrococcaceae</taxon>
        <taxon>Arthrobacter</taxon>
    </lineage>
</organism>
<evidence type="ECO:0000256" key="2">
    <source>
        <dbReference type="ARBA" id="ARBA00023125"/>
    </source>
</evidence>
<dbReference type="PROSITE" id="PS50043">
    <property type="entry name" value="HTH_LUXR_2"/>
    <property type="match status" value="1"/>
</dbReference>
<dbReference type="InterPro" id="IPR000792">
    <property type="entry name" value="Tscrpt_reg_LuxR_C"/>
</dbReference>
<dbReference type="SMART" id="SM00421">
    <property type="entry name" value="HTH_LUXR"/>
    <property type="match status" value="1"/>
</dbReference>
<dbReference type="Proteomes" id="UP000676885">
    <property type="component" value="Chromosome"/>
</dbReference>
<dbReference type="InterPro" id="IPR016032">
    <property type="entry name" value="Sig_transdc_resp-reg_C-effctor"/>
</dbReference>